<feature type="chain" id="PRO_5040115254" evidence="1">
    <location>
        <begin position="22"/>
        <end position="73"/>
    </location>
</feature>
<evidence type="ECO:0000256" key="1">
    <source>
        <dbReference type="SAM" id="SignalP"/>
    </source>
</evidence>
<keyword evidence="3" id="KW-1185">Reference proteome</keyword>
<proteinExistence type="predicted"/>
<dbReference type="Proteomes" id="UP001152562">
    <property type="component" value="Unassembled WGS sequence"/>
</dbReference>
<protein>
    <submittedName>
        <fullName evidence="2">Uncharacterized protein</fullName>
    </submittedName>
</protein>
<reference evidence="2" key="1">
    <citation type="submission" date="2022-05" db="EMBL/GenBank/DDBJ databases">
        <authorList>
            <person name="Okamura Y."/>
        </authorList>
    </citation>
    <scope>NUCLEOTIDE SEQUENCE</scope>
</reference>
<keyword evidence="1" id="KW-0732">Signal</keyword>
<evidence type="ECO:0000313" key="2">
    <source>
        <dbReference type="EMBL" id="CAH4033448.1"/>
    </source>
</evidence>
<organism evidence="2 3">
    <name type="scientific">Pieris brassicae</name>
    <name type="common">White butterfly</name>
    <name type="synonym">Large white butterfly</name>
    <dbReference type="NCBI Taxonomy" id="7116"/>
    <lineage>
        <taxon>Eukaryota</taxon>
        <taxon>Metazoa</taxon>
        <taxon>Ecdysozoa</taxon>
        <taxon>Arthropoda</taxon>
        <taxon>Hexapoda</taxon>
        <taxon>Insecta</taxon>
        <taxon>Pterygota</taxon>
        <taxon>Neoptera</taxon>
        <taxon>Endopterygota</taxon>
        <taxon>Lepidoptera</taxon>
        <taxon>Glossata</taxon>
        <taxon>Ditrysia</taxon>
        <taxon>Papilionoidea</taxon>
        <taxon>Pieridae</taxon>
        <taxon>Pierinae</taxon>
        <taxon>Pieris</taxon>
    </lineage>
</organism>
<evidence type="ECO:0000313" key="3">
    <source>
        <dbReference type="Proteomes" id="UP001152562"/>
    </source>
</evidence>
<comment type="caution">
    <text evidence="2">The sequence shown here is derived from an EMBL/GenBank/DDBJ whole genome shotgun (WGS) entry which is preliminary data.</text>
</comment>
<sequence length="73" mass="8216">MLKKLLIIMLSLLFVLNTVNASPMPRNDDPNFDFQIDENGIPKGWFFGKCDGCKIHNIGNGEGNTNTVYIKDK</sequence>
<dbReference type="EMBL" id="CALOZG010000029">
    <property type="protein sequence ID" value="CAH4033448.1"/>
    <property type="molecule type" value="Genomic_DNA"/>
</dbReference>
<gene>
    <name evidence="2" type="ORF">PIBRA_LOCUS9732</name>
</gene>
<name>A0A9P0XFW9_PIEBR</name>
<dbReference type="AlphaFoldDB" id="A0A9P0XFW9"/>
<feature type="signal peptide" evidence="1">
    <location>
        <begin position="1"/>
        <end position="21"/>
    </location>
</feature>
<accession>A0A9P0XFW9</accession>